<dbReference type="SUPFAM" id="SSF55729">
    <property type="entry name" value="Acyl-CoA N-acyltransferases (Nat)"/>
    <property type="match status" value="1"/>
</dbReference>
<evidence type="ECO:0000313" key="5">
    <source>
        <dbReference type="Proteomes" id="UP001648503"/>
    </source>
</evidence>
<dbReference type="PANTHER" id="PTHR10545">
    <property type="entry name" value="DIAMINE N-ACETYLTRANSFERASE"/>
    <property type="match status" value="1"/>
</dbReference>
<name>A0ABQ8FFX4_9FUNG</name>
<dbReference type="InterPro" id="IPR051016">
    <property type="entry name" value="Diverse_Substrate_AcTransf"/>
</dbReference>
<dbReference type="Gene3D" id="3.40.630.30">
    <property type="match status" value="1"/>
</dbReference>
<comment type="caution">
    <text evidence="4">The sequence shown here is derived from an EMBL/GenBank/DDBJ whole genome shotgun (WGS) entry which is preliminary data.</text>
</comment>
<protein>
    <recommendedName>
        <fullName evidence="3">N-acetyltransferase domain-containing protein</fullName>
    </recommendedName>
</protein>
<keyword evidence="1" id="KW-0808">Transferase</keyword>
<organism evidence="4 5">
    <name type="scientific">Batrachochytrium salamandrivorans</name>
    <dbReference type="NCBI Taxonomy" id="1357716"/>
    <lineage>
        <taxon>Eukaryota</taxon>
        <taxon>Fungi</taxon>
        <taxon>Fungi incertae sedis</taxon>
        <taxon>Chytridiomycota</taxon>
        <taxon>Chytridiomycota incertae sedis</taxon>
        <taxon>Chytridiomycetes</taxon>
        <taxon>Rhizophydiales</taxon>
        <taxon>Rhizophydiales incertae sedis</taxon>
        <taxon>Batrachochytrium</taxon>
    </lineage>
</organism>
<evidence type="ECO:0000313" key="4">
    <source>
        <dbReference type="EMBL" id="KAH6597675.1"/>
    </source>
</evidence>
<feature type="domain" description="N-acetyltransferase" evidence="3">
    <location>
        <begin position="20"/>
        <end position="186"/>
    </location>
</feature>
<keyword evidence="2" id="KW-0012">Acyltransferase</keyword>
<dbReference type="CDD" id="cd04301">
    <property type="entry name" value="NAT_SF"/>
    <property type="match status" value="1"/>
</dbReference>
<dbReference type="Pfam" id="PF00583">
    <property type="entry name" value="Acetyltransf_1"/>
    <property type="match status" value="1"/>
</dbReference>
<gene>
    <name evidence="4" type="ORF">BASA50_004280</name>
</gene>
<dbReference type="Proteomes" id="UP001648503">
    <property type="component" value="Unassembled WGS sequence"/>
</dbReference>
<dbReference type="InterPro" id="IPR016181">
    <property type="entry name" value="Acyl_CoA_acyltransferase"/>
</dbReference>
<proteinExistence type="predicted"/>
<evidence type="ECO:0000259" key="3">
    <source>
        <dbReference type="PROSITE" id="PS51186"/>
    </source>
</evidence>
<accession>A0ABQ8FFX4</accession>
<reference evidence="4 5" key="1">
    <citation type="submission" date="2021-02" db="EMBL/GenBank/DDBJ databases">
        <title>Variation within the Batrachochytrium salamandrivorans European outbreak.</title>
        <authorList>
            <person name="Kelly M."/>
            <person name="Pasmans F."/>
            <person name="Shea T.P."/>
            <person name="Munoz J.F."/>
            <person name="Carranza S."/>
            <person name="Cuomo C.A."/>
            <person name="Martel A."/>
        </authorList>
    </citation>
    <scope>NUCLEOTIDE SEQUENCE [LARGE SCALE GENOMIC DNA]</scope>
    <source>
        <strain evidence="4 5">AMFP18/2</strain>
    </source>
</reference>
<sequence>MSNQDKVQKESSDIHPSSVFEIRPATIEDVPLIHQLILELAEFEKLLETCTTTPDLLALHLFGVGADPTHPQPTRSAHVLIATHTATKAAVGMALYFYNFSTFTSKPGLYLEDLYIREPYRGQSLGSLFFDRLTAQAKSAGCARMEWTVLDWNQRARTFYQSLGAREMEGWTICRLDHNALEKFPRK</sequence>
<dbReference type="PANTHER" id="PTHR10545:SF29">
    <property type="entry name" value="GH14572P-RELATED"/>
    <property type="match status" value="1"/>
</dbReference>
<dbReference type="PROSITE" id="PS51186">
    <property type="entry name" value="GNAT"/>
    <property type="match status" value="1"/>
</dbReference>
<dbReference type="InterPro" id="IPR000182">
    <property type="entry name" value="GNAT_dom"/>
</dbReference>
<keyword evidence="5" id="KW-1185">Reference proteome</keyword>
<evidence type="ECO:0000256" key="1">
    <source>
        <dbReference type="ARBA" id="ARBA00022679"/>
    </source>
</evidence>
<evidence type="ECO:0000256" key="2">
    <source>
        <dbReference type="ARBA" id="ARBA00023315"/>
    </source>
</evidence>
<dbReference type="EMBL" id="JAFCIX010000136">
    <property type="protein sequence ID" value="KAH6597675.1"/>
    <property type="molecule type" value="Genomic_DNA"/>
</dbReference>